<evidence type="ECO:0000259" key="3">
    <source>
        <dbReference type="Pfam" id="PF13579"/>
    </source>
</evidence>
<dbReference type="Gene3D" id="3.40.50.2000">
    <property type="entry name" value="Glycogen Phosphorylase B"/>
    <property type="match status" value="2"/>
</dbReference>
<accession>A0A1I3CB27</accession>
<protein>
    <submittedName>
        <fullName evidence="4">Glycosyltransferase involved in cell wall bisynthesis</fullName>
    </submittedName>
</protein>
<feature type="domain" description="Glycosyltransferase subfamily 4-like N-terminal" evidence="3">
    <location>
        <begin position="26"/>
        <end position="223"/>
    </location>
</feature>
<proteinExistence type="predicted"/>
<evidence type="ECO:0000313" key="5">
    <source>
        <dbReference type="Proteomes" id="UP000199518"/>
    </source>
</evidence>
<dbReference type="OrthoDB" id="9794575at2"/>
<dbReference type="AlphaFoldDB" id="A0A1I3CB27"/>
<dbReference type="SUPFAM" id="SSF53756">
    <property type="entry name" value="UDP-Glycosyltransferase/glycogen phosphorylase"/>
    <property type="match status" value="1"/>
</dbReference>
<dbReference type="EMBL" id="FOQD01000002">
    <property type="protein sequence ID" value="SFH71732.1"/>
    <property type="molecule type" value="Genomic_DNA"/>
</dbReference>
<reference evidence="5" key="1">
    <citation type="submission" date="2016-10" db="EMBL/GenBank/DDBJ databases">
        <authorList>
            <person name="Varghese N."/>
            <person name="Submissions S."/>
        </authorList>
    </citation>
    <scope>NUCLEOTIDE SEQUENCE [LARGE SCALE GENOMIC DNA]</scope>
    <source>
        <strain evidence="5">DSM 26348</strain>
    </source>
</reference>
<dbReference type="GO" id="GO:0016757">
    <property type="term" value="F:glycosyltransferase activity"/>
    <property type="evidence" value="ECO:0007669"/>
    <property type="project" value="UniProtKB-KW"/>
</dbReference>
<dbReference type="PANTHER" id="PTHR12526:SF510">
    <property type="entry name" value="D-INOSITOL 3-PHOSPHATE GLYCOSYLTRANSFERASE"/>
    <property type="match status" value="1"/>
</dbReference>
<dbReference type="Pfam" id="PF13692">
    <property type="entry name" value="Glyco_trans_1_4"/>
    <property type="match status" value="1"/>
</dbReference>
<gene>
    <name evidence="4" type="ORF">SAMN05421753_102203</name>
</gene>
<dbReference type="Proteomes" id="UP000199518">
    <property type="component" value="Unassembled WGS sequence"/>
</dbReference>
<sequence>MMFAQRPPRVLFVSYLFPPTGGVGVQRVSKFVKYLPQAGWESSVLTVSNASVPLHDESLVRDIPPGTLIRRAKTYEPGYALKTAVSGGNSKQGSAGGLVRAAKSVVRRIANTALQPDPQILWHPHAYREGLKLLQAAPHDAIIATGPPFSSFLLGAKLSRKTGLPLILDYRDEWDISNAYWENKGQGQFANWIQTRQQASALRTAQVILATTPSSAAAIEEFARRHGSTAKAMYIYNGFDPDDYPAATAVQARTGDSAEKFRLAFIGTLWNLNSIQPVVEALLKISAAQPVLAGTLEIFLAGRRTPDQEAQLDRLQGTPITVTRSPFVSHDEAIDLMRSADALLMLNSDLPKTQRIINAKTFEYMAARRPMFVVAPQGDVWDVVRDLPGTVLCKPADIDGIAEKLLLTLELHRCGERFTDATWDISRFERRQLTRELAKLLDQTVADAHAGSAVTSPASGMVERPESHA</sequence>
<dbReference type="RefSeq" id="WP_092047895.1">
    <property type="nucleotide sequence ID" value="NZ_FOQD01000002.1"/>
</dbReference>
<keyword evidence="5" id="KW-1185">Reference proteome</keyword>
<dbReference type="Pfam" id="PF13579">
    <property type="entry name" value="Glyco_trans_4_4"/>
    <property type="match status" value="1"/>
</dbReference>
<evidence type="ECO:0000313" key="4">
    <source>
        <dbReference type="EMBL" id="SFH71732.1"/>
    </source>
</evidence>
<dbReference type="PANTHER" id="PTHR12526">
    <property type="entry name" value="GLYCOSYLTRANSFERASE"/>
    <property type="match status" value="1"/>
</dbReference>
<keyword evidence="1" id="KW-0328">Glycosyltransferase</keyword>
<evidence type="ECO:0000256" key="1">
    <source>
        <dbReference type="ARBA" id="ARBA00022676"/>
    </source>
</evidence>
<organism evidence="4 5">
    <name type="scientific">Planctomicrobium piriforme</name>
    <dbReference type="NCBI Taxonomy" id="1576369"/>
    <lineage>
        <taxon>Bacteria</taxon>
        <taxon>Pseudomonadati</taxon>
        <taxon>Planctomycetota</taxon>
        <taxon>Planctomycetia</taxon>
        <taxon>Planctomycetales</taxon>
        <taxon>Planctomycetaceae</taxon>
        <taxon>Planctomicrobium</taxon>
    </lineage>
</organism>
<evidence type="ECO:0000256" key="2">
    <source>
        <dbReference type="ARBA" id="ARBA00022679"/>
    </source>
</evidence>
<dbReference type="STRING" id="1576369.SAMN05421753_102203"/>
<name>A0A1I3CB27_9PLAN</name>
<keyword evidence="2 4" id="KW-0808">Transferase</keyword>
<dbReference type="InterPro" id="IPR028098">
    <property type="entry name" value="Glyco_trans_4-like_N"/>
</dbReference>